<protein>
    <submittedName>
        <fullName evidence="4">Thioredoxin-like protein 1</fullName>
    </submittedName>
</protein>
<dbReference type="InterPro" id="IPR008979">
    <property type="entry name" value="Galactose-bd-like_sf"/>
</dbReference>
<evidence type="ECO:0000259" key="2">
    <source>
        <dbReference type="PROSITE" id="PS51352"/>
    </source>
</evidence>
<name>A0AAD4D6Z4_9FUNG</name>
<dbReference type="PROSITE" id="PS51352">
    <property type="entry name" value="THIOREDOXIN_2"/>
    <property type="match status" value="1"/>
</dbReference>
<evidence type="ECO:0000259" key="3">
    <source>
        <dbReference type="PROSITE" id="PS51532"/>
    </source>
</evidence>
<dbReference type="InterPro" id="IPR013766">
    <property type="entry name" value="Thioredoxin_domain"/>
</dbReference>
<keyword evidence="5" id="KW-1185">Reference proteome</keyword>
<evidence type="ECO:0000256" key="1">
    <source>
        <dbReference type="ARBA" id="ARBA00023157"/>
    </source>
</evidence>
<comment type="caution">
    <text evidence="4">The sequence shown here is derived from an EMBL/GenBank/DDBJ whole genome shotgun (WGS) entry which is preliminary data.</text>
</comment>
<dbReference type="Proteomes" id="UP001194580">
    <property type="component" value="Unassembled WGS sequence"/>
</dbReference>
<keyword evidence="1" id="KW-1015">Disulfide bond</keyword>
<gene>
    <name evidence="4" type="primary">TXNL1</name>
    <name evidence="4" type="ORF">BGZ95_001378</name>
</gene>
<feature type="domain" description="PITH" evidence="3">
    <location>
        <begin position="133"/>
        <end position="302"/>
    </location>
</feature>
<dbReference type="Gene3D" id="3.40.30.10">
    <property type="entry name" value="Glutaredoxin"/>
    <property type="match status" value="1"/>
</dbReference>
<dbReference type="Pfam" id="PF06201">
    <property type="entry name" value="PITH"/>
    <property type="match status" value="1"/>
</dbReference>
<dbReference type="PANTHER" id="PTHR46115">
    <property type="entry name" value="THIOREDOXIN-LIKE PROTEIN 1"/>
    <property type="match status" value="1"/>
</dbReference>
<dbReference type="PROSITE" id="PS51532">
    <property type="entry name" value="PITH"/>
    <property type="match status" value="1"/>
</dbReference>
<dbReference type="Gene3D" id="2.60.120.470">
    <property type="entry name" value="PITH domain"/>
    <property type="match status" value="1"/>
</dbReference>
<dbReference type="InterPro" id="IPR037047">
    <property type="entry name" value="PITH_dom_sf"/>
</dbReference>
<accession>A0AAD4D6Z4</accession>
<dbReference type="InterPro" id="IPR010400">
    <property type="entry name" value="PITH_dom"/>
</dbReference>
<feature type="domain" description="Thioredoxin" evidence="2">
    <location>
        <begin position="1"/>
        <end position="122"/>
    </location>
</feature>
<evidence type="ECO:0000313" key="5">
    <source>
        <dbReference type="Proteomes" id="UP001194580"/>
    </source>
</evidence>
<reference evidence="4" key="1">
    <citation type="journal article" date="2020" name="Fungal Divers.">
        <title>Resolving the Mortierellaceae phylogeny through synthesis of multi-gene phylogenetics and phylogenomics.</title>
        <authorList>
            <person name="Vandepol N."/>
            <person name="Liber J."/>
            <person name="Desiro A."/>
            <person name="Na H."/>
            <person name="Kennedy M."/>
            <person name="Barry K."/>
            <person name="Grigoriev I.V."/>
            <person name="Miller A.N."/>
            <person name="O'Donnell K."/>
            <person name="Stajich J.E."/>
            <person name="Bonito G."/>
        </authorList>
    </citation>
    <scope>NUCLEOTIDE SEQUENCE</scope>
    <source>
        <strain evidence="4">NRRL 28262</strain>
    </source>
</reference>
<proteinExistence type="predicted"/>
<dbReference type="AlphaFoldDB" id="A0AAD4D6Z4"/>
<dbReference type="InterPro" id="IPR036249">
    <property type="entry name" value="Thioredoxin-like_sf"/>
</dbReference>
<dbReference type="SUPFAM" id="SSF49785">
    <property type="entry name" value="Galactose-binding domain-like"/>
    <property type="match status" value="1"/>
</dbReference>
<dbReference type="EMBL" id="JAAAIL010001282">
    <property type="protein sequence ID" value="KAG0270904.1"/>
    <property type="molecule type" value="Genomic_DNA"/>
</dbReference>
<dbReference type="CDD" id="cd02947">
    <property type="entry name" value="TRX_family"/>
    <property type="match status" value="1"/>
</dbReference>
<dbReference type="GO" id="GO:0005737">
    <property type="term" value="C:cytoplasm"/>
    <property type="evidence" value="ECO:0007669"/>
    <property type="project" value="UniProtKB-ARBA"/>
</dbReference>
<organism evidence="4 5">
    <name type="scientific">Linnemannia exigua</name>
    <dbReference type="NCBI Taxonomy" id="604196"/>
    <lineage>
        <taxon>Eukaryota</taxon>
        <taxon>Fungi</taxon>
        <taxon>Fungi incertae sedis</taxon>
        <taxon>Mucoromycota</taxon>
        <taxon>Mortierellomycotina</taxon>
        <taxon>Mortierellomycetes</taxon>
        <taxon>Mortierellales</taxon>
        <taxon>Mortierellaceae</taxon>
        <taxon>Linnemannia</taxon>
    </lineage>
</organism>
<evidence type="ECO:0000313" key="4">
    <source>
        <dbReference type="EMBL" id="KAG0270904.1"/>
    </source>
</evidence>
<dbReference type="Pfam" id="PF00085">
    <property type="entry name" value="Thioredoxin"/>
    <property type="match status" value="1"/>
</dbReference>
<sequence length="302" mass="33173">MPVKGITSQADYQSILSAAGPTKLVVVDFTAVRKHRFSLEHDIECAWCGPCQTIKPVFEKFSNTYRHVVFVKVDVDEFQEVAAVAGVTAMPTFQFFKASKKVAELKGANAGQLEQLIKQHQGPVEEGGAGSASGAPLVAGHSDVTEQITLNQVDCLNQQSANHVRNALKADETFLESDVDEQLIISVPFNQAIKLHSLRIIPKDIAHAPKTVKLYVNKLHLGFDEADSVEETQTITLSEKDYEGNGLISLRFVKFQNVTSVILFVEDNLGDEETTQIKQLVFIGSPLDGTDMSALKKVEHDH</sequence>
<dbReference type="SUPFAM" id="SSF52833">
    <property type="entry name" value="Thioredoxin-like"/>
    <property type="match status" value="1"/>
</dbReference>